<evidence type="ECO:0000256" key="1">
    <source>
        <dbReference type="SAM" id="MobiDB-lite"/>
    </source>
</evidence>
<feature type="compositionally biased region" description="Basic and acidic residues" evidence="1">
    <location>
        <begin position="119"/>
        <end position="143"/>
    </location>
</feature>
<proteinExistence type="predicted"/>
<protein>
    <submittedName>
        <fullName evidence="2">Uncharacterized protein</fullName>
    </submittedName>
</protein>
<dbReference type="OrthoDB" id="420511at2759"/>
<feature type="non-terminal residue" evidence="2">
    <location>
        <position position="1"/>
    </location>
</feature>
<dbReference type="Proteomes" id="UP000649617">
    <property type="component" value="Unassembled WGS sequence"/>
</dbReference>
<dbReference type="AlphaFoldDB" id="A0A812NN54"/>
<dbReference type="EMBL" id="CAJNIZ010011513">
    <property type="protein sequence ID" value="CAE7320397.1"/>
    <property type="molecule type" value="Genomic_DNA"/>
</dbReference>
<organism evidence="2 3">
    <name type="scientific">Symbiodinium pilosum</name>
    <name type="common">Dinoflagellate</name>
    <dbReference type="NCBI Taxonomy" id="2952"/>
    <lineage>
        <taxon>Eukaryota</taxon>
        <taxon>Sar</taxon>
        <taxon>Alveolata</taxon>
        <taxon>Dinophyceae</taxon>
        <taxon>Suessiales</taxon>
        <taxon>Symbiodiniaceae</taxon>
        <taxon>Symbiodinium</taxon>
    </lineage>
</organism>
<evidence type="ECO:0000313" key="2">
    <source>
        <dbReference type="EMBL" id="CAE7320397.1"/>
    </source>
</evidence>
<accession>A0A812NN54</accession>
<reference evidence="2" key="1">
    <citation type="submission" date="2021-02" db="EMBL/GenBank/DDBJ databases">
        <authorList>
            <person name="Dougan E. K."/>
            <person name="Rhodes N."/>
            <person name="Thang M."/>
            <person name="Chan C."/>
        </authorList>
    </citation>
    <scope>NUCLEOTIDE SEQUENCE</scope>
</reference>
<feature type="region of interest" description="Disordered" evidence="1">
    <location>
        <begin position="119"/>
        <end position="157"/>
    </location>
</feature>
<keyword evidence="3" id="KW-1185">Reference proteome</keyword>
<gene>
    <name evidence="2" type="ORF">SPIL2461_LOCUS7388</name>
</gene>
<comment type="caution">
    <text evidence="2">The sequence shown here is derived from an EMBL/GenBank/DDBJ whole genome shotgun (WGS) entry which is preliminary data.</text>
</comment>
<name>A0A812NN54_SYMPI</name>
<evidence type="ECO:0000313" key="3">
    <source>
        <dbReference type="Proteomes" id="UP000649617"/>
    </source>
</evidence>
<sequence>ANKITDARGLIPEYKGVVVQRLEVALLMQTNEEAAAADAQLQTMLQSVPISLLPNNALLVCHASLLRQISALKKCSSADSLPRDAETVKGSVEAWSLITQGLSNALTEATKSIKECIKREKKKEKEEQAKRKREEAKAKREQDQAEAAEAAEGKRGRGSHGAMAAALFVATLKVCPELTPLKVDDFLKDGCVDAPSHHIMTVMTPEKYADDDSFASRKVMFADQFQSSQACVSNDRIFMKLGGGAEKLLKNHETWVKNTKPVATAGDSENAKIFVPGFVGIKKDQTSLLWWKHVLSGVASLARWKCARSPERVWVASASLMSLMQAMKVRKDIGAVARKVLRHADDKLVDLREKSGLAYKVQMEDSRIVYIPPLTAVWERAREKPCAFINFKWLPAPHSNFLDGI</sequence>